<keyword evidence="2" id="KW-0391">Immunity</keyword>
<name>F6YW18_ORNAN</name>
<dbReference type="InterPro" id="IPR003599">
    <property type="entry name" value="Ig_sub"/>
</dbReference>
<protein>
    <recommendedName>
        <fullName evidence="8">Ig-like domain-containing protein</fullName>
    </recommendedName>
</protein>
<dbReference type="InterPro" id="IPR051006">
    <property type="entry name" value="TCR_variable_domain"/>
</dbReference>
<reference evidence="9" key="1">
    <citation type="submission" date="2025-08" db="UniProtKB">
        <authorList>
            <consortium name="Ensembl"/>
        </authorList>
    </citation>
    <scope>IDENTIFICATION</scope>
    <source>
        <strain evidence="9">Glennie</strain>
    </source>
</reference>
<dbReference type="InterPro" id="IPR013783">
    <property type="entry name" value="Ig-like_fold"/>
</dbReference>
<dbReference type="OMA" id="QGPEFLF"/>
<dbReference type="InterPro" id="IPR007110">
    <property type="entry name" value="Ig-like_dom"/>
</dbReference>
<feature type="domain" description="Ig-like" evidence="8">
    <location>
        <begin position="22"/>
        <end position="115"/>
    </location>
</feature>
<keyword evidence="5" id="KW-0393">Immunoglobulin domain</keyword>
<dbReference type="PANTHER" id="PTHR19343">
    <property type="entry name" value="T CELL RECEPTOR ALPHA VARIABLE 1-2"/>
    <property type="match status" value="1"/>
</dbReference>
<dbReference type="PANTHER" id="PTHR19343:SF13">
    <property type="entry name" value="T CELL RECEPTOR ALPHA VARIABLE 21"/>
    <property type="match status" value="1"/>
</dbReference>
<dbReference type="AlphaFoldDB" id="F6YW18"/>
<keyword evidence="1 7" id="KW-0732">Signal</keyword>
<evidence type="ECO:0000256" key="7">
    <source>
        <dbReference type="SAM" id="SignalP"/>
    </source>
</evidence>
<evidence type="ECO:0000256" key="6">
    <source>
        <dbReference type="ARBA" id="ARBA00043266"/>
    </source>
</evidence>
<keyword evidence="6" id="KW-1279">T cell receptor</keyword>
<dbReference type="Bgee" id="ENSOANG00000039583">
    <property type="expression patterns" value="Expressed in testis"/>
</dbReference>
<keyword evidence="3" id="KW-1064">Adaptive immunity</keyword>
<dbReference type="SUPFAM" id="SSF48726">
    <property type="entry name" value="Immunoglobulin"/>
    <property type="match status" value="1"/>
</dbReference>
<dbReference type="GO" id="GO:0042101">
    <property type="term" value="C:T cell receptor complex"/>
    <property type="evidence" value="ECO:0007669"/>
    <property type="project" value="UniProtKB-KW"/>
</dbReference>
<dbReference type="GeneTree" id="ENSGT00940000163224"/>
<evidence type="ECO:0000256" key="4">
    <source>
        <dbReference type="ARBA" id="ARBA00023170"/>
    </source>
</evidence>
<dbReference type="Ensembl" id="ENSOANT00000017050.2">
    <property type="protein sequence ID" value="ENSOANP00000017047.2"/>
    <property type="gene ID" value="ENSOANG00000039583.1"/>
</dbReference>
<accession>F6YW18</accession>
<organism evidence="9 10">
    <name type="scientific">Ornithorhynchus anatinus</name>
    <name type="common">Duckbill platypus</name>
    <dbReference type="NCBI Taxonomy" id="9258"/>
    <lineage>
        <taxon>Eukaryota</taxon>
        <taxon>Metazoa</taxon>
        <taxon>Chordata</taxon>
        <taxon>Craniata</taxon>
        <taxon>Vertebrata</taxon>
        <taxon>Euteleostomi</taxon>
        <taxon>Mammalia</taxon>
        <taxon>Monotremata</taxon>
        <taxon>Ornithorhynchidae</taxon>
        <taxon>Ornithorhynchus</taxon>
    </lineage>
</organism>
<evidence type="ECO:0000313" key="9">
    <source>
        <dbReference type="Ensembl" id="ENSOANP00000017047.2"/>
    </source>
</evidence>
<dbReference type="InParanoid" id="F6YW18"/>
<dbReference type="SMART" id="SM00406">
    <property type="entry name" value="IGv"/>
    <property type="match status" value="1"/>
</dbReference>
<feature type="signal peptide" evidence="7">
    <location>
        <begin position="1"/>
        <end position="20"/>
    </location>
</feature>
<sequence length="115" mass="12659">MEKPLGVLLLILGLQLGCEAEDKVEQTPPSLSIQEGKNGTMNCSYTSSAFRSLQWYRQDPGKGPIFIILLFSDGKEKSNGRFTAKHEKGVEHSFLHISAAQPEDSATYLCAVETQ</sequence>
<dbReference type="STRING" id="9258.ENSOANP00000017047"/>
<dbReference type="Pfam" id="PF07686">
    <property type="entry name" value="V-set"/>
    <property type="match status" value="1"/>
</dbReference>
<dbReference type="FunCoup" id="F6YW18">
    <property type="interactions" value="118"/>
</dbReference>
<reference evidence="9" key="2">
    <citation type="submission" date="2025-09" db="UniProtKB">
        <authorList>
            <consortium name="Ensembl"/>
        </authorList>
    </citation>
    <scope>IDENTIFICATION</scope>
    <source>
        <strain evidence="9">Glennie</strain>
    </source>
</reference>
<evidence type="ECO:0000256" key="2">
    <source>
        <dbReference type="ARBA" id="ARBA00022859"/>
    </source>
</evidence>
<dbReference type="Proteomes" id="UP000002279">
    <property type="component" value="Unplaced"/>
</dbReference>
<evidence type="ECO:0000256" key="3">
    <source>
        <dbReference type="ARBA" id="ARBA00023130"/>
    </source>
</evidence>
<dbReference type="eggNOG" id="ENOG502SVXB">
    <property type="taxonomic scope" value="Eukaryota"/>
</dbReference>
<dbReference type="GO" id="GO:0009617">
    <property type="term" value="P:response to bacterium"/>
    <property type="evidence" value="ECO:0000318"/>
    <property type="project" value="GO_Central"/>
</dbReference>
<dbReference type="PROSITE" id="PS50835">
    <property type="entry name" value="IG_LIKE"/>
    <property type="match status" value="1"/>
</dbReference>
<evidence type="ECO:0000259" key="8">
    <source>
        <dbReference type="PROSITE" id="PS50835"/>
    </source>
</evidence>
<dbReference type="InterPro" id="IPR036179">
    <property type="entry name" value="Ig-like_dom_sf"/>
</dbReference>
<dbReference type="SMART" id="SM00409">
    <property type="entry name" value="IG"/>
    <property type="match status" value="1"/>
</dbReference>
<dbReference type="GO" id="GO:0002250">
    <property type="term" value="P:adaptive immune response"/>
    <property type="evidence" value="ECO:0007669"/>
    <property type="project" value="UniProtKB-KW"/>
</dbReference>
<keyword evidence="4" id="KW-0675">Receptor</keyword>
<evidence type="ECO:0000256" key="5">
    <source>
        <dbReference type="ARBA" id="ARBA00023319"/>
    </source>
</evidence>
<dbReference type="Gene3D" id="2.60.40.10">
    <property type="entry name" value="Immunoglobulins"/>
    <property type="match status" value="1"/>
</dbReference>
<evidence type="ECO:0000256" key="1">
    <source>
        <dbReference type="ARBA" id="ARBA00022729"/>
    </source>
</evidence>
<dbReference type="CDD" id="cd04983">
    <property type="entry name" value="IgV_TCR_alpha"/>
    <property type="match status" value="1"/>
</dbReference>
<feature type="chain" id="PRO_5028468964" description="Ig-like domain-containing protein" evidence="7">
    <location>
        <begin position="21"/>
        <end position="115"/>
    </location>
</feature>
<proteinExistence type="predicted"/>
<evidence type="ECO:0000313" key="10">
    <source>
        <dbReference type="Proteomes" id="UP000002279"/>
    </source>
</evidence>
<dbReference type="InterPro" id="IPR013106">
    <property type="entry name" value="Ig_V-set"/>
</dbReference>
<dbReference type="HOGENOM" id="CLU_077975_8_3_1"/>
<keyword evidence="10" id="KW-1185">Reference proteome</keyword>